<dbReference type="Proteomes" id="UP000475214">
    <property type="component" value="Unassembled WGS sequence"/>
</dbReference>
<accession>A0A6L9SHN7</accession>
<evidence type="ECO:0000313" key="3">
    <source>
        <dbReference type="Proteomes" id="UP000475214"/>
    </source>
</evidence>
<keyword evidence="3" id="KW-1185">Reference proteome</keyword>
<keyword evidence="1" id="KW-1133">Transmembrane helix</keyword>
<keyword evidence="1" id="KW-0812">Transmembrane</keyword>
<sequence length="162" mass="17135">MSDTTRTEAPPRRTGEIVLAVVGMVVSGLFLGGFAVVINGVDERVFLAEVYPAMTSAGIAVAEPGDPAHAAQGNDAYQAARTLAGWFGFTLLAVLATNAVGIFLARRRPWRGIAGWWFLAAGLFCLIGSQLVLYPVAFLFFLAAGLFAVRKIPPPEPMGAPE</sequence>
<dbReference type="EMBL" id="JAAGOA010000043">
    <property type="protein sequence ID" value="NEE04756.1"/>
    <property type="molecule type" value="Genomic_DNA"/>
</dbReference>
<dbReference type="RefSeq" id="WP_163745304.1">
    <property type="nucleotide sequence ID" value="NZ_JAAGOA010000043.1"/>
</dbReference>
<evidence type="ECO:0008006" key="4">
    <source>
        <dbReference type="Google" id="ProtNLM"/>
    </source>
</evidence>
<organism evidence="2 3">
    <name type="scientific">Phytoactinopolyspora halotolerans</name>
    <dbReference type="NCBI Taxonomy" id="1981512"/>
    <lineage>
        <taxon>Bacteria</taxon>
        <taxon>Bacillati</taxon>
        <taxon>Actinomycetota</taxon>
        <taxon>Actinomycetes</taxon>
        <taxon>Jiangellales</taxon>
        <taxon>Jiangellaceae</taxon>
        <taxon>Phytoactinopolyspora</taxon>
    </lineage>
</organism>
<evidence type="ECO:0000313" key="2">
    <source>
        <dbReference type="EMBL" id="NEE04756.1"/>
    </source>
</evidence>
<comment type="caution">
    <text evidence="2">The sequence shown here is derived from an EMBL/GenBank/DDBJ whole genome shotgun (WGS) entry which is preliminary data.</text>
</comment>
<gene>
    <name evidence="2" type="ORF">G1H10_31800</name>
</gene>
<reference evidence="2 3" key="1">
    <citation type="submission" date="2020-02" db="EMBL/GenBank/DDBJ databases">
        <authorList>
            <person name="Li X.-J."/>
            <person name="Han X.-M."/>
        </authorList>
    </citation>
    <scope>NUCLEOTIDE SEQUENCE [LARGE SCALE GENOMIC DNA]</scope>
    <source>
        <strain evidence="2 3">CCTCC AB 2017055</strain>
    </source>
</reference>
<evidence type="ECO:0000256" key="1">
    <source>
        <dbReference type="SAM" id="Phobius"/>
    </source>
</evidence>
<protein>
    <recommendedName>
        <fullName evidence="4">DUF4064 domain-containing protein</fullName>
    </recommendedName>
</protein>
<feature type="transmembrane region" description="Helical" evidence="1">
    <location>
        <begin position="116"/>
        <end position="149"/>
    </location>
</feature>
<feature type="transmembrane region" description="Helical" evidence="1">
    <location>
        <begin position="17"/>
        <end position="38"/>
    </location>
</feature>
<name>A0A6L9SHN7_9ACTN</name>
<proteinExistence type="predicted"/>
<dbReference type="AlphaFoldDB" id="A0A6L9SHN7"/>
<feature type="transmembrane region" description="Helical" evidence="1">
    <location>
        <begin position="83"/>
        <end position="104"/>
    </location>
</feature>
<keyword evidence="1" id="KW-0472">Membrane</keyword>